<accession>A0ABP6Z9V2</accession>
<organism evidence="1 2">
    <name type="scientific">Nonomuraea rosea</name>
    <dbReference type="NCBI Taxonomy" id="638574"/>
    <lineage>
        <taxon>Bacteria</taxon>
        <taxon>Bacillati</taxon>
        <taxon>Actinomycetota</taxon>
        <taxon>Actinomycetes</taxon>
        <taxon>Streptosporangiales</taxon>
        <taxon>Streptosporangiaceae</taxon>
        <taxon>Nonomuraea</taxon>
    </lineage>
</organism>
<evidence type="ECO:0000313" key="1">
    <source>
        <dbReference type="EMBL" id="GAA3602768.1"/>
    </source>
</evidence>
<reference evidence="2" key="1">
    <citation type="journal article" date="2019" name="Int. J. Syst. Evol. Microbiol.">
        <title>The Global Catalogue of Microorganisms (GCM) 10K type strain sequencing project: providing services to taxonomists for standard genome sequencing and annotation.</title>
        <authorList>
            <consortium name="The Broad Institute Genomics Platform"/>
            <consortium name="The Broad Institute Genome Sequencing Center for Infectious Disease"/>
            <person name="Wu L."/>
            <person name="Ma J."/>
        </authorList>
    </citation>
    <scope>NUCLEOTIDE SEQUENCE [LARGE SCALE GENOMIC DNA]</scope>
    <source>
        <strain evidence="2">JCM 17326</strain>
    </source>
</reference>
<dbReference type="Proteomes" id="UP001500630">
    <property type="component" value="Unassembled WGS sequence"/>
</dbReference>
<proteinExistence type="predicted"/>
<protein>
    <submittedName>
        <fullName evidence="1">Uncharacterized protein</fullName>
    </submittedName>
</protein>
<dbReference type="EMBL" id="BAABDQ010000038">
    <property type="protein sequence ID" value="GAA3602768.1"/>
    <property type="molecule type" value="Genomic_DNA"/>
</dbReference>
<sequence>MWWIRVKCRKVVKGLGVKVLRAENAIMQLLRMPEVGRRDRAEGSTSAGKLGEMLAKGGKKRLQAGKAGWRRPMDF</sequence>
<keyword evidence="2" id="KW-1185">Reference proteome</keyword>
<comment type="caution">
    <text evidence="1">The sequence shown here is derived from an EMBL/GenBank/DDBJ whole genome shotgun (WGS) entry which is preliminary data.</text>
</comment>
<gene>
    <name evidence="1" type="ORF">GCM10022419_103870</name>
</gene>
<evidence type="ECO:0000313" key="2">
    <source>
        <dbReference type="Proteomes" id="UP001500630"/>
    </source>
</evidence>
<name>A0ABP6Z9V2_9ACTN</name>